<organism evidence="1 2">
    <name type="scientific">Marivibrio halodurans</name>
    <dbReference type="NCBI Taxonomy" id="2039722"/>
    <lineage>
        <taxon>Bacteria</taxon>
        <taxon>Pseudomonadati</taxon>
        <taxon>Pseudomonadota</taxon>
        <taxon>Alphaproteobacteria</taxon>
        <taxon>Rhodospirillales</taxon>
        <taxon>Rhodospirillaceae</taxon>
        <taxon>Marivibrio</taxon>
    </lineage>
</organism>
<name>A0A8J7SH91_9PROT</name>
<evidence type="ECO:0000313" key="2">
    <source>
        <dbReference type="Proteomes" id="UP000672602"/>
    </source>
</evidence>
<reference evidence="1" key="1">
    <citation type="submission" date="2021-04" db="EMBL/GenBank/DDBJ databases">
        <authorList>
            <person name="Zhang D.-C."/>
        </authorList>
    </citation>
    <scope>NUCLEOTIDE SEQUENCE</scope>
    <source>
        <strain evidence="1">CGMCC 1.15697</strain>
    </source>
</reference>
<dbReference type="RefSeq" id="WP_210680848.1">
    <property type="nucleotide sequence ID" value="NZ_JAGMWN010000002.1"/>
</dbReference>
<dbReference type="Proteomes" id="UP000672602">
    <property type="component" value="Unassembled WGS sequence"/>
</dbReference>
<accession>A0A8J7SH91</accession>
<evidence type="ECO:0000313" key="1">
    <source>
        <dbReference type="EMBL" id="MBP5856253.1"/>
    </source>
</evidence>
<dbReference type="AlphaFoldDB" id="A0A8J7SH91"/>
<proteinExistence type="predicted"/>
<comment type="caution">
    <text evidence="1">The sequence shown here is derived from an EMBL/GenBank/DDBJ whole genome shotgun (WGS) entry which is preliminary data.</text>
</comment>
<dbReference type="EMBL" id="JAGMWN010000002">
    <property type="protein sequence ID" value="MBP5856253.1"/>
    <property type="molecule type" value="Genomic_DNA"/>
</dbReference>
<protein>
    <submittedName>
        <fullName evidence="1">Uncharacterized protein</fullName>
    </submittedName>
</protein>
<sequence length="308" mass="35487">MTNNVENIREIKEIHVESSYDSFYRYSLWQFICQDAWALGDGRRAYFNHVIRHVESPRYKIIDPLSLKPINTDNLKEADIANFVGKRHGAGPGMHTTVAKLNVLDAYAKIRAPDTAQGFRIDRAQYVYADFKAKRIIKKLSSYILSEIDFFFSENDGIYYREDRPNPTKVLFLKHLPKKPYAIVHVLILNDAEYPLTEGGVMKENVPDFQRYSGIIIPDLSGHCAIELQNAYHGRIETMEAFFIAGQRVSFDVVRPRTLVKSESAAKPTTILLEGHRTTLSGEYKSMPKDHKYYIMSDRLFAHFGERI</sequence>
<keyword evidence="2" id="KW-1185">Reference proteome</keyword>
<gene>
    <name evidence="1" type="ORF">KAJ83_04475</name>
</gene>